<name>A0A511XKU4_9PROT</name>
<protein>
    <recommendedName>
        <fullName evidence="3">DUF551 domain-containing protein</fullName>
    </recommendedName>
</protein>
<dbReference type="AlphaFoldDB" id="A0A511XKU4"/>
<dbReference type="EMBL" id="BJYG01000021">
    <property type="protein sequence ID" value="GEN63565.1"/>
    <property type="molecule type" value="Genomic_DNA"/>
</dbReference>
<dbReference type="RefSeq" id="WP_206752479.1">
    <property type="nucleotide sequence ID" value="NZ_WOTA01000020.1"/>
</dbReference>
<organism evidence="1 2">
    <name type="scientific">Acetobacter oeni</name>
    <dbReference type="NCBI Taxonomy" id="304077"/>
    <lineage>
        <taxon>Bacteria</taxon>
        <taxon>Pseudomonadati</taxon>
        <taxon>Pseudomonadota</taxon>
        <taxon>Alphaproteobacteria</taxon>
        <taxon>Acetobacterales</taxon>
        <taxon>Acetobacteraceae</taxon>
        <taxon>Acetobacter</taxon>
    </lineage>
</organism>
<reference evidence="1 2" key="1">
    <citation type="submission" date="2019-07" db="EMBL/GenBank/DDBJ databases">
        <title>Whole genome shotgun sequence of Acetobacter oeni NBRC 105207.</title>
        <authorList>
            <person name="Hosoyama A."/>
            <person name="Uohara A."/>
            <person name="Ohji S."/>
            <person name="Ichikawa N."/>
        </authorList>
    </citation>
    <scope>NUCLEOTIDE SEQUENCE [LARGE SCALE GENOMIC DNA]</scope>
    <source>
        <strain evidence="1 2">NBRC 105207</strain>
    </source>
</reference>
<accession>A0A511XKU4</accession>
<evidence type="ECO:0008006" key="3">
    <source>
        <dbReference type="Google" id="ProtNLM"/>
    </source>
</evidence>
<proteinExistence type="predicted"/>
<keyword evidence="2" id="KW-1185">Reference proteome</keyword>
<evidence type="ECO:0000313" key="1">
    <source>
        <dbReference type="EMBL" id="GEN63565.1"/>
    </source>
</evidence>
<comment type="caution">
    <text evidence="1">The sequence shown here is derived from an EMBL/GenBank/DDBJ whole genome shotgun (WGS) entry which is preliminary data.</text>
</comment>
<gene>
    <name evidence="1" type="ORF">AOE01nite_17890</name>
</gene>
<sequence>MSETTSEMIEAAARVLCENQGFAPDGDDSECQSEMGVNWRAFEFDAKQAIGAANSVSPSPWQKIEAVPSGDEIFLAATIDGRVMVVRGNILQNMMRKDTPAHLQFPATHWMPLPAAPKVNDE</sequence>
<dbReference type="Proteomes" id="UP000321746">
    <property type="component" value="Unassembled WGS sequence"/>
</dbReference>
<evidence type="ECO:0000313" key="2">
    <source>
        <dbReference type="Proteomes" id="UP000321746"/>
    </source>
</evidence>